<dbReference type="Proteomes" id="UP000582659">
    <property type="component" value="Unassembled WGS sequence"/>
</dbReference>
<dbReference type="SMR" id="A0A1I7SBD3"/>
<name>A0A1I7SBD3_BURXY</name>
<protein>
    <submittedName>
        <fullName evidence="2">(pine wood nematode) hypothetical protein</fullName>
    </submittedName>
</protein>
<feature type="compositionally biased region" description="Basic residues" evidence="1">
    <location>
        <begin position="1"/>
        <end position="17"/>
    </location>
</feature>
<evidence type="ECO:0000313" key="4">
    <source>
        <dbReference type="Proteomes" id="UP000659654"/>
    </source>
</evidence>
<evidence type="ECO:0000256" key="1">
    <source>
        <dbReference type="SAM" id="MobiDB-lite"/>
    </source>
</evidence>
<dbReference type="EMBL" id="CAJFCV020000006">
    <property type="protein sequence ID" value="CAG9131962.1"/>
    <property type="molecule type" value="Genomic_DNA"/>
</dbReference>
<evidence type="ECO:0000313" key="2">
    <source>
        <dbReference type="EMBL" id="CAD5235529.1"/>
    </source>
</evidence>
<dbReference type="Proteomes" id="UP000659654">
    <property type="component" value="Unassembled WGS sequence"/>
</dbReference>
<reference evidence="2" key="2">
    <citation type="submission" date="2020-09" db="EMBL/GenBank/DDBJ databases">
        <authorList>
            <person name="Kikuchi T."/>
        </authorList>
    </citation>
    <scope>NUCLEOTIDE SEQUENCE</scope>
    <source>
        <strain evidence="2">Ka4C1</strain>
    </source>
</reference>
<reference evidence="5" key="1">
    <citation type="submission" date="2016-11" db="UniProtKB">
        <authorList>
            <consortium name="WormBaseParasite"/>
        </authorList>
    </citation>
    <scope>IDENTIFICATION</scope>
</reference>
<sequence>MAKKSVARNQRLPRVRSRLLAPAPEPKVGARHLAFIKERKLVAELRQDSKLSKSQCELNLRKMQGYKKRMDEEIERNAEVNWRLQDMAEELNRLTIHSNTISSGKESEKKLEESSTGESFEVLNQDQFQISDDSPHD</sequence>
<dbReference type="Proteomes" id="UP000095284">
    <property type="component" value="Unplaced"/>
</dbReference>
<feature type="region of interest" description="Disordered" evidence="1">
    <location>
        <begin position="99"/>
        <end position="137"/>
    </location>
</feature>
<proteinExistence type="predicted"/>
<dbReference type="WBParaSite" id="BXY_1033100.1">
    <property type="protein sequence ID" value="BXY_1033100.1"/>
    <property type="gene ID" value="BXY_1033100"/>
</dbReference>
<dbReference type="EMBL" id="CAJFDI010000006">
    <property type="protein sequence ID" value="CAD5235529.1"/>
    <property type="molecule type" value="Genomic_DNA"/>
</dbReference>
<keyword evidence="4" id="KW-1185">Reference proteome</keyword>
<evidence type="ECO:0000313" key="3">
    <source>
        <dbReference type="Proteomes" id="UP000095284"/>
    </source>
</evidence>
<feature type="compositionally biased region" description="Polar residues" evidence="1">
    <location>
        <begin position="122"/>
        <end position="137"/>
    </location>
</feature>
<accession>A0A1I7SBD3</accession>
<dbReference type="AlphaFoldDB" id="A0A1I7SBD3"/>
<feature type="region of interest" description="Disordered" evidence="1">
    <location>
        <begin position="1"/>
        <end position="23"/>
    </location>
</feature>
<evidence type="ECO:0000313" key="5">
    <source>
        <dbReference type="WBParaSite" id="BXY_1033100.1"/>
    </source>
</evidence>
<organism evidence="3 5">
    <name type="scientific">Bursaphelenchus xylophilus</name>
    <name type="common">Pinewood nematode worm</name>
    <name type="synonym">Aphelenchoides xylophilus</name>
    <dbReference type="NCBI Taxonomy" id="6326"/>
    <lineage>
        <taxon>Eukaryota</taxon>
        <taxon>Metazoa</taxon>
        <taxon>Ecdysozoa</taxon>
        <taxon>Nematoda</taxon>
        <taxon>Chromadorea</taxon>
        <taxon>Rhabditida</taxon>
        <taxon>Tylenchina</taxon>
        <taxon>Tylenchomorpha</taxon>
        <taxon>Aphelenchoidea</taxon>
        <taxon>Aphelenchoididae</taxon>
        <taxon>Bursaphelenchus</taxon>
    </lineage>
</organism>
<gene>
    <name evidence="2" type="ORF">BXYJ_LOCUS15620</name>
</gene>